<evidence type="ECO:0000256" key="2">
    <source>
        <dbReference type="ARBA" id="ARBA00023125"/>
    </source>
</evidence>
<dbReference type="AlphaFoldDB" id="A0A917SCC5"/>
<dbReference type="SUPFAM" id="SSF64288">
    <property type="entry name" value="Chorismate lyase-like"/>
    <property type="match status" value="1"/>
</dbReference>
<dbReference type="PROSITE" id="PS50949">
    <property type="entry name" value="HTH_GNTR"/>
    <property type="match status" value="1"/>
</dbReference>
<dbReference type="PANTHER" id="PTHR44846">
    <property type="entry name" value="MANNOSYL-D-GLYCERATE TRANSPORT/METABOLISM SYSTEM REPRESSOR MNGR-RELATED"/>
    <property type="match status" value="1"/>
</dbReference>
<dbReference type="Pfam" id="PF07702">
    <property type="entry name" value="UTRA"/>
    <property type="match status" value="1"/>
</dbReference>
<dbReference type="Pfam" id="PF00392">
    <property type="entry name" value="GntR"/>
    <property type="match status" value="1"/>
</dbReference>
<dbReference type="EMBL" id="BMMZ01000006">
    <property type="protein sequence ID" value="GGL67726.1"/>
    <property type="molecule type" value="Genomic_DNA"/>
</dbReference>
<dbReference type="InterPro" id="IPR036390">
    <property type="entry name" value="WH_DNA-bd_sf"/>
</dbReference>
<dbReference type="Proteomes" id="UP000613840">
    <property type="component" value="Unassembled WGS sequence"/>
</dbReference>
<keyword evidence="3" id="KW-0804">Transcription</keyword>
<dbReference type="InterPro" id="IPR036388">
    <property type="entry name" value="WH-like_DNA-bd_sf"/>
</dbReference>
<keyword evidence="2" id="KW-0238">DNA-binding</keyword>
<dbReference type="InterPro" id="IPR028978">
    <property type="entry name" value="Chorismate_lyase_/UTRA_dom_sf"/>
</dbReference>
<dbReference type="InterPro" id="IPR050679">
    <property type="entry name" value="Bact_HTH_transcr_reg"/>
</dbReference>
<keyword evidence="6" id="KW-1185">Reference proteome</keyword>
<evidence type="ECO:0000256" key="3">
    <source>
        <dbReference type="ARBA" id="ARBA00023163"/>
    </source>
</evidence>
<dbReference type="Gene3D" id="1.10.10.10">
    <property type="entry name" value="Winged helix-like DNA-binding domain superfamily/Winged helix DNA-binding domain"/>
    <property type="match status" value="1"/>
</dbReference>
<dbReference type="InterPro" id="IPR000524">
    <property type="entry name" value="Tscrpt_reg_HTH_GntR"/>
</dbReference>
<dbReference type="SUPFAM" id="SSF46785">
    <property type="entry name" value="Winged helix' DNA-binding domain"/>
    <property type="match status" value="1"/>
</dbReference>
<dbReference type="PRINTS" id="PR00035">
    <property type="entry name" value="HTHGNTR"/>
</dbReference>
<evidence type="ECO:0000313" key="5">
    <source>
        <dbReference type="EMBL" id="GGL67726.1"/>
    </source>
</evidence>
<proteinExistence type="predicted"/>
<evidence type="ECO:0000259" key="4">
    <source>
        <dbReference type="PROSITE" id="PS50949"/>
    </source>
</evidence>
<dbReference type="GO" id="GO:0003677">
    <property type="term" value="F:DNA binding"/>
    <property type="evidence" value="ECO:0007669"/>
    <property type="project" value="UniProtKB-KW"/>
</dbReference>
<gene>
    <name evidence="5" type="ORF">GCM10011575_27800</name>
</gene>
<protein>
    <recommendedName>
        <fullName evidence="4">HTH gntR-type domain-containing protein</fullName>
    </recommendedName>
</protein>
<reference evidence="5" key="1">
    <citation type="journal article" date="2014" name="Int. J. Syst. Evol. Microbiol.">
        <title>Complete genome sequence of Corynebacterium casei LMG S-19264T (=DSM 44701T), isolated from a smear-ripened cheese.</title>
        <authorList>
            <consortium name="US DOE Joint Genome Institute (JGI-PGF)"/>
            <person name="Walter F."/>
            <person name="Albersmeier A."/>
            <person name="Kalinowski J."/>
            <person name="Ruckert C."/>
        </authorList>
    </citation>
    <scope>NUCLEOTIDE SEQUENCE</scope>
    <source>
        <strain evidence="5">CGMCC 4.7306</strain>
    </source>
</reference>
<evidence type="ECO:0000256" key="1">
    <source>
        <dbReference type="ARBA" id="ARBA00023015"/>
    </source>
</evidence>
<reference evidence="5" key="2">
    <citation type="submission" date="2020-09" db="EMBL/GenBank/DDBJ databases">
        <authorList>
            <person name="Sun Q."/>
            <person name="Zhou Y."/>
        </authorList>
    </citation>
    <scope>NUCLEOTIDE SEQUENCE</scope>
    <source>
        <strain evidence="5">CGMCC 4.7306</strain>
    </source>
</reference>
<sequence length="273" mass="29817">MAYPEMSAFRPRGAERVQAVQWVTDLLRMEFLYARTTEPLPSEDALIKKFKVSRGVVREVLQVLRQQGMIERVRGAGTFVLSPGPLLHELDESRDLAQDVNSVTPRIAIHTRYAGLHSCTGVVASKLGIDVGDEIVIMESLTALDGFPISIRTAFLPADPFAVIIDNPSINLDRSPYEVISEVIKEPVGDTDLEISCSNADALCAAELRVPIGFALLDTNRVVHAVGGSRLEFSISHARADRLAFTHVMRSSAAQNRLRAETGEALTVGDPTI</sequence>
<organism evidence="5 6">
    <name type="scientific">Microlunatus endophyticus</name>
    <dbReference type="NCBI Taxonomy" id="1716077"/>
    <lineage>
        <taxon>Bacteria</taxon>
        <taxon>Bacillati</taxon>
        <taxon>Actinomycetota</taxon>
        <taxon>Actinomycetes</taxon>
        <taxon>Propionibacteriales</taxon>
        <taxon>Propionibacteriaceae</taxon>
        <taxon>Microlunatus</taxon>
    </lineage>
</organism>
<name>A0A917SCC5_9ACTN</name>
<evidence type="ECO:0000313" key="6">
    <source>
        <dbReference type="Proteomes" id="UP000613840"/>
    </source>
</evidence>
<dbReference type="GO" id="GO:0003700">
    <property type="term" value="F:DNA-binding transcription factor activity"/>
    <property type="evidence" value="ECO:0007669"/>
    <property type="project" value="InterPro"/>
</dbReference>
<dbReference type="CDD" id="cd07377">
    <property type="entry name" value="WHTH_GntR"/>
    <property type="match status" value="1"/>
</dbReference>
<feature type="domain" description="HTH gntR-type" evidence="4">
    <location>
        <begin position="13"/>
        <end position="83"/>
    </location>
</feature>
<keyword evidence="1" id="KW-0805">Transcription regulation</keyword>
<dbReference type="PANTHER" id="PTHR44846:SF17">
    <property type="entry name" value="GNTR-FAMILY TRANSCRIPTIONAL REGULATOR"/>
    <property type="match status" value="1"/>
</dbReference>
<accession>A0A917SCC5</accession>
<comment type="caution">
    <text evidence="5">The sequence shown here is derived from an EMBL/GenBank/DDBJ whole genome shotgun (WGS) entry which is preliminary data.</text>
</comment>
<dbReference type="Gene3D" id="3.40.1410.10">
    <property type="entry name" value="Chorismate lyase-like"/>
    <property type="match status" value="1"/>
</dbReference>
<dbReference type="GO" id="GO:0045892">
    <property type="term" value="P:negative regulation of DNA-templated transcription"/>
    <property type="evidence" value="ECO:0007669"/>
    <property type="project" value="TreeGrafter"/>
</dbReference>
<dbReference type="RefSeq" id="WP_188895959.1">
    <property type="nucleotide sequence ID" value="NZ_BMMZ01000006.1"/>
</dbReference>
<dbReference type="SMART" id="SM00866">
    <property type="entry name" value="UTRA"/>
    <property type="match status" value="1"/>
</dbReference>
<dbReference type="SMART" id="SM00345">
    <property type="entry name" value="HTH_GNTR"/>
    <property type="match status" value="1"/>
</dbReference>
<dbReference type="InterPro" id="IPR011663">
    <property type="entry name" value="UTRA"/>
</dbReference>